<dbReference type="InterPro" id="IPR036661">
    <property type="entry name" value="Luciferase-like_sf"/>
</dbReference>
<dbReference type="OrthoDB" id="3206024at2"/>
<dbReference type="Gene3D" id="3.20.20.30">
    <property type="entry name" value="Luciferase-like domain"/>
    <property type="match status" value="1"/>
</dbReference>
<reference evidence="2 3" key="1">
    <citation type="submission" date="2019-07" db="EMBL/GenBank/DDBJ databases">
        <authorList>
            <person name="Duangmal K."/>
            <person name="Teo W.F.A."/>
        </authorList>
    </citation>
    <scope>NUCLEOTIDE SEQUENCE [LARGE SCALE GENOMIC DNA]</scope>
    <source>
        <strain evidence="2 3">TBRC 6029</strain>
    </source>
</reference>
<dbReference type="Pfam" id="PF00296">
    <property type="entry name" value="Bac_luciferase"/>
    <property type="match status" value="1"/>
</dbReference>
<accession>A0A558C100</accession>
<dbReference type="InterPro" id="IPR011251">
    <property type="entry name" value="Luciferase-like_dom"/>
</dbReference>
<name>A0A558C100_9PSEU</name>
<evidence type="ECO:0000313" key="3">
    <source>
        <dbReference type="Proteomes" id="UP000320011"/>
    </source>
</evidence>
<dbReference type="PANTHER" id="PTHR43244">
    <property type="match status" value="1"/>
</dbReference>
<evidence type="ECO:0000259" key="1">
    <source>
        <dbReference type="Pfam" id="PF00296"/>
    </source>
</evidence>
<dbReference type="RefSeq" id="WP_144590684.1">
    <property type="nucleotide sequence ID" value="NZ_VJWX01000246.1"/>
</dbReference>
<comment type="caution">
    <text evidence="2">The sequence shown here is derived from an EMBL/GenBank/DDBJ whole genome shotgun (WGS) entry which is preliminary data.</text>
</comment>
<gene>
    <name evidence="2" type="ORF">FNH05_22435</name>
</gene>
<dbReference type="PANTHER" id="PTHR43244:SF2">
    <property type="entry name" value="CONSERVED HYPOTHETICAL ALANINE AND PROLINE-RICH PROTEIN"/>
    <property type="match status" value="1"/>
</dbReference>
<dbReference type="InterPro" id="IPR050564">
    <property type="entry name" value="F420-G6PD/mer"/>
</dbReference>
<organism evidence="2 3">
    <name type="scientific">Amycolatopsis rhizosphaerae</name>
    <dbReference type="NCBI Taxonomy" id="2053003"/>
    <lineage>
        <taxon>Bacteria</taxon>
        <taxon>Bacillati</taxon>
        <taxon>Actinomycetota</taxon>
        <taxon>Actinomycetes</taxon>
        <taxon>Pseudonocardiales</taxon>
        <taxon>Pseudonocardiaceae</taxon>
        <taxon>Amycolatopsis</taxon>
    </lineage>
</organism>
<protein>
    <submittedName>
        <fullName evidence="2">LLM class F420-dependent oxidoreductase</fullName>
    </submittedName>
</protein>
<dbReference type="InterPro" id="IPR019921">
    <property type="entry name" value="Lucif-like_OxRdtase_Rv2161c"/>
</dbReference>
<proteinExistence type="predicted"/>
<evidence type="ECO:0000313" key="2">
    <source>
        <dbReference type="EMBL" id="TVT42392.1"/>
    </source>
</evidence>
<sequence length="271" mass="28864">MKIGISTFVTDESMAPGPLAKAIEDRGFDALFVAEHSHIPVRRETPYPLGGELPRPYYRAADPFVALTAAAVATTDLLLGTGISLLIQRDVLHTAKSVASLDLLSGGRVIFGVGVGWNREEMRNHGTDPRIRGALLDEQIRALRVLWTEEEAEFHGSHVDFDPVRQWPKPVRVPPVYVGGNSAVAAARAVRVGDGWLPNGLGEPGRIAEQLAMLGDSGLPVTAASLPPEPELVAAYAEAGAERVTFALPTASEADTLRRLDKLAAVAGTLA</sequence>
<feature type="domain" description="Luciferase-like" evidence="1">
    <location>
        <begin position="19"/>
        <end position="211"/>
    </location>
</feature>
<dbReference type="EMBL" id="VJWX01000246">
    <property type="protein sequence ID" value="TVT42392.1"/>
    <property type="molecule type" value="Genomic_DNA"/>
</dbReference>
<dbReference type="AlphaFoldDB" id="A0A558C100"/>
<dbReference type="Proteomes" id="UP000320011">
    <property type="component" value="Unassembled WGS sequence"/>
</dbReference>
<reference evidence="2 3" key="2">
    <citation type="submission" date="2019-08" db="EMBL/GenBank/DDBJ databases">
        <title>Amycolatopsis acidicola sp. nov., isolated from peat swamp forest soil.</title>
        <authorList>
            <person name="Srisuk N."/>
        </authorList>
    </citation>
    <scope>NUCLEOTIDE SEQUENCE [LARGE SCALE GENOMIC DNA]</scope>
    <source>
        <strain evidence="2 3">TBRC 6029</strain>
    </source>
</reference>
<dbReference type="GO" id="GO:0016705">
    <property type="term" value="F:oxidoreductase activity, acting on paired donors, with incorporation or reduction of molecular oxygen"/>
    <property type="evidence" value="ECO:0007669"/>
    <property type="project" value="InterPro"/>
</dbReference>
<dbReference type="SUPFAM" id="SSF51679">
    <property type="entry name" value="Bacterial luciferase-like"/>
    <property type="match status" value="1"/>
</dbReference>
<keyword evidence="3" id="KW-1185">Reference proteome</keyword>
<dbReference type="NCBIfam" id="TIGR03619">
    <property type="entry name" value="F420_Rv2161c"/>
    <property type="match status" value="1"/>
</dbReference>